<dbReference type="Gramene" id="novel_model_2822_5bd9a17a">
    <property type="protein sequence ID" value="cds.novel_model_2822_5bd9a17a"/>
    <property type="gene ID" value="novel_gene_1514_5bd9a17a"/>
</dbReference>
<evidence type="ECO:0000313" key="1">
    <source>
        <dbReference type="EnsemblPlants" id="cds.novel_model_2822_5bd9a17a"/>
    </source>
</evidence>
<keyword evidence="2" id="KW-1185">Reference proteome</keyword>
<evidence type="ECO:0000313" key="2">
    <source>
        <dbReference type="Proteomes" id="UP000596661"/>
    </source>
</evidence>
<protein>
    <submittedName>
        <fullName evidence="1">Uncharacterized protein</fullName>
    </submittedName>
</protein>
<dbReference type="EnsemblPlants" id="novel_model_2822_5bd9a17a">
    <property type="protein sequence ID" value="cds.novel_model_2822_5bd9a17a"/>
    <property type="gene ID" value="novel_gene_1514_5bd9a17a"/>
</dbReference>
<name>A0A803QY76_CANSA</name>
<dbReference type="EMBL" id="UZAU01000362">
    <property type="status" value="NOT_ANNOTATED_CDS"/>
    <property type="molecule type" value="Genomic_DNA"/>
</dbReference>
<dbReference type="Proteomes" id="UP000596661">
    <property type="component" value="Chromosome 4"/>
</dbReference>
<reference evidence="1" key="2">
    <citation type="submission" date="2021-03" db="UniProtKB">
        <authorList>
            <consortium name="EnsemblPlants"/>
        </authorList>
    </citation>
    <scope>IDENTIFICATION</scope>
</reference>
<proteinExistence type="predicted"/>
<reference evidence="1" key="1">
    <citation type="submission" date="2018-11" db="EMBL/GenBank/DDBJ databases">
        <authorList>
            <person name="Grassa J C."/>
        </authorList>
    </citation>
    <scope>NUCLEOTIDE SEQUENCE [LARGE SCALE GENOMIC DNA]</scope>
</reference>
<sequence>MLLKNLKLKRKTLHLEKMILAMLIMWMKWNLCLFQMQQEVLNLTLNQMGLQRRKGKLQIMKNFQMHLHNQLLFSQSVPDDEKDEWARLLIDGSL</sequence>
<accession>A0A803QY76</accession>
<dbReference type="AlphaFoldDB" id="A0A803QY76"/>
<organism evidence="1 2">
    <name type="scientific">Cannabis sativa</name>
    <name type="common">Hemp</name>
    <name type="synonym">Marijuana</name>
    <dbReference type="NCBI Taxonomy" id="3483"/>
    <lineage>
        <taxon>Eukaryota</taxon>
        <taxon>Viridiplantae</taxon>
        <taxon>Streptophyta</taxon>
        <taxon>Embryophyta</taxon>
        <taxon>Tracheophyta</taxon>
        <taxon>Spermatophyta</taxon>
        <taxon>Magnoliopsida</taxon>
        <taxon>eudicotyledons</taxon>
        <taxon>Gunneridae</taxon>
        <taxon>Pentapetalae</taxon>
        <taxon>rosids</taxon>
        <taxon>fabids</taxon>
        <taxon>Rosales</taxon>
        <taxon>Cannabaceae</taxon>
        <taxon>Cannabis</taxon>
    </lineage>
</organism>